<dbReference type="Proteomes" id="UP000642571">
    <property type="component" value="Unassembled WGS sequence"/>
</dbReference>
<feature type="transmembrane region" description="Helical" evidence="1">
    <location>
        <begin position="74"/>
        <end position="99"/>
    </location>
</feature>
<gene>
    <name evidence="2" type="ORF">GCM10011389_17210</name>
</gene>
<protein>
    <submittedName>
        <fullName evidence="2">Uncharacterized protein</fullName>
    </submittedName>
</protein>
<keyword evidence="1" id="KW-0472">Membrane</keyword>
<evidence type="ECO:0000313" key="3">
    <source>
        <dbReference type="Proteomes" id="UP000642571"/>
    </source>
</evidence>
<organism evidence="2 3">
    <name type="scientific">Pontibacillus salipaludis</name>
    <dbReference type="NCBI Taxonomy" id="1697394"/>
    <lineage>
        <taxon>Bacteria</taxon>
        <taxon>Bacillati</taxon>
        <taxon>Bacillota</taxon>
        <taxon>Bacilli</taxon>
        <taxon>Bacillales</taxon>
        <taxon>Bacillaceae</taxon>
        <taxon>Pontibacillus</taxon>
    </lineage>
</organism>
<proteinExistence type="predicted"/>
<dbReference type="EMBL" id="BMIN01000006">
    <property type="protein sequence ID" value="GGD10248.1"/>
    <property type="molecule type" value="Genomic_DNA"/>
</dbReference>
<keyword evidence="3" id="KW-1185">Reference proteome</keyword>
<keyword evidence="1" id="KW-1133">Transmembrane helix</keyword>
<feature type="transmembrane region" description="Helical" evidence="1">
    <location>
        <begin position="41"/>
        <end position="62"/>
    </location>
</feature>
<sequence length="105" mass="11976">MKKRYIYLNLLIGLLYQPAILFAMSMSISQANSTDEIISNLYWVIPMHIVLGSFPAIILFMIHMTTGKGFKQAFRLLLLGVMLVVVLQITLYIAMFLLFTYGPII</sequence>
<accession>A0ABQ1Q1N2</accession>
<evidence type="ECO:0000256" key="1">
    <source>
        <dbReference type="SAM" id="Phobius"/>
    </source>
</evidence>
<reference evidence="3" key="1">
    <citation type="journal article" date="2019" name="Int. J. Syst. Evol. Microbiol.">
        <title>The Global Catalogue of Microorganisms (GCM) 10K type strain sequencing project: providing services to taxonomists for standard genome sequencing and annotation.</title>
        <authorList>
            <consortium name="The Broad Institute Genomics Platform"/>
            <consortium name="The Broad Institute Genome Sequencing Center for Infectious Disease"/>
            <person name="Wu L."/>
            <person name="Ma J."/>
        </authorList>
    </citation>
    <scope>NUCLEOTIDE SEQUENCE [LARGE SCALE GENOMIC DNA]</scope>
    <source>
        <strain evidence="3">CGMCC 1.15353</strain>
    </source>
</reference>
<name>A0ABQ1Q1N2_9BACI</name>
<comment type="caution">
    <text evidence="2">The sequence shown here is derived from an EMBL/GenBank/DDBJ whole genome shotgun (WGS) entry which is preliminary data.</text>
</comment>
<evidence type="ECO:0000313" key="2">
    <source>
        <dbReference type="EMBL" id="GGD10248.1"/>
    </source>
</evidence>
<keyword evidence="1" id="KW-0812">Transmembrane</keyword>